<name>A0A2A4XBV4_9GAMM</name>
<accession>A0A2A4XBV4</accession>
<keyword evidence="5" id="KW-0482">Metalloprotease</keyword>
<evidence type="ECO:0000313" key="8">
    <source>
        <dbReference type="EMBL" id="PCI79545.1"/>
    </source>
</evidence>
<dbReference type="Pfam" id="PF00413">
    <property type="entry name" value="Peptidase_M10"/>
    <property type="match status" value="1"/>
</dbReference>
<evidence type="ECO:0000256" key="4">
    <source>
        <dbReference type="ARBA" id="ARBA00022833"/>
    </source>
</evidence>
<feature type="signal peptide" evidence="6">
    <location>
        <begin position="1"/>
        <end position="19"/>
    </location>
</feature>
<evidence type="ECO:0000259" key="7">
    <source>
        <dbReference type="SMART" id="SM00235"/>
    </source>
</evidence>
<evidence type="ECO:0000256" key="3">
    <source>
        <dbReference type="ARBA" id="ARBA00022801"/>
    </source>
</evidence>
<keyword evidence="1" id="KW-0645">Protease</keyword>
<dbReference type="GO" id="GO:0031012">
    <property type="term" value="C:extracellular matrix"/>
    <property type="evidence" value="ECO:0007669"/>
    <property type="project" value="InterPro"/>
</dbReference>
<dbReference type="PANTHER" id="PTHR10201:SF323">
    <property type="entry name" value="MATRIX METALLOPROTEINASE-21"/>
    <property type="match status" value="1"/>
</dbReference>
<evidence type="ECO:0000256" key="2">
    <source>
        <dbReference type="ARBA" id="ARBA00022723"/>
    </source>
</evidence>
<organism evidence="8 9">
    <name type="scientific">SAR86 cluster bacterium</name>
    <dbReference type="NCBI Taxonomy" id="2030880"/>
    <lineage>
        <taxon>Bacteria</taxon>
        <taxon>Pseudomonadati</taxon>
        <taxon>Pseudomonadota</taxon>
        <taxon>Gammaproteobacteria</taxon>
        <taxon>SAR86 cluster</taxon>
    </lineage>
</organism>
<keyword evidence="3" id="KW-0378">Hydrolase</keyword>
<dbReference type="PRINTS" id="PR00138">
    <property type="entry name" value="MATRIXIN"/>
</dbReference>
<protein>
    <recommendedName>
        <fullName evidence="7">Peptidase metallopeptidase domain-containing protein</fullName>
    </recommendedName>
</protein>
<dbReference type="GO" id="GO:0030198">
    <property type="term" value="P:extracellular matrix organization"/>
    <property type="evidence" value="ECO:0007669"/>
    <property type="project" value="TreeGrafter"/>
</dbReference>
<dbReference type="Gene3D" id="2.60.120.380">
    <property type="match status" value="2"/>
</dbReference>
<dbReference type="AlphaFoldDB" id="A0A2A4XBV4"/>
<evidence type="ECO:0000256" key="1">
    <source>
        <dbReference type="ARBA" id="ARBA00022670"/>
    </source>
</evidence>
<evidence type="ECO:0000256" key="6">
    <source>
        <dbReference type="SAM" id="SignalP"/>
    </source>
</evidence>
<dbReference type="SMART" id="SM00235">
    <property type="entry name" value="ZnMc"/>
    <property type="match status" value="1"/>
</dbReference>
<dbReference type="EMBL" id="NVUL01000016">
    <property type="protein sequence ID" value="PCI79545.1"/>
    <property type="molecule type" value="Genomic_DNA"/>
</dbReference>
<keyword evidence="6" id="KW-0732">Signal</keyword>
<dbReference type="InterPro" id="IPR006026">
    <property type="entry name" value="Peptidase_Metallo"/>
</dbReference>
<dbReference type="InterPro" id="IPR024079">
    <property type="entry name" value="MetalloPept_cat_dom_sf"/>
</dbReference>
<dbReference type="GO" id="GO:0030574">
    <property type="term" value="P:collagen catabolic process"/>
    <property type="evidence" value="ECO:0007669"/>
    <property type="project" value="TreeGrafter"/>
</dbReference>
<keyword evidence="2" id="KW-0479">Metal-binding</keyword>
<keyword evidence="4" id="KW-0862">Zinc</keyword>
<sequence>MRTSALLLITLLSISSSHAFEISDNFWETGQAVFHVGISGSSPTGGTWNDAFKRSMAAWSSVGSFEFVAIDDYLDPCIDRGEGLFGDGATGVDFGASVCGSEFGESTLAVTLSAGQCLNQQCTGGFTITDADIVFNDGVTWDVYSGSLRLDGSSEFERVALHELGHALGLNHSTADAAIMRAFVSDTNSLQSDDIAGIASIYGAEEATLANIYGVTLVAPDNATISGPNNSNNLSGVLSSSDNQLDGKSLDLYQYTFENDSLIDIQLDSQSFDPFLYLVRVSATQASLPSSTFVDDNSGLGNNARINRSIQAGTYWLGVSSANNNAQGSYDVSIISSTSNPSSSFETFTSIYDVDVLINPNPNISGSLESTDFEFNNKFLDLVQIEVTTASAVKIDLSSSDFDTSLLLVDIVNNEVGTLALQNDDGGSGANSRIETTLQPGTYWLGVTSFDPNESGNYDIAISLVLP</sequence>
<dbReference type="Gene3D" id="3.40.390.10">
    <property type="entry name" value="Collagenase (Catalytic Domain)"/>
    <property type="match status" value="1"/>
</dbReference>
<evidence type="ECO:0000256" key="5">
    <source>
        <dbReference type="ARBA" id="ARBA00023049"/>
    </source>
</evidence>
<dbReference type="GO" id="GO:0006508">
    <property type="term" value="P:proteolysis"/>
    <property type="evidence" value="ECO:0007669"/>
    <property type="project" value="UniProtKB-KW"/>
</dbReference>
<comment type="caution">
    <text evidence="8">The sequence shown here is derived from an EMBL/GenBank/DDBJ whole genome shotgun (WGS) entry which is preliminary data.</text>
</comment>
<dbReference type="SUPFAM" id="SSF89260">
    <property type="entry name" value="Collagen-binding domain"/>
    <property type="match status" value="1"/>
</dbReference>
<feature type="chain" id="PRO_5013150576" description="Peptidase metallopeptidase domain-containing protein" evidence="6">
    <location>
        <begin position="20"/>
        <end position="467"/>
    </location>
</feature>
<dbReference type="GO" id="GO:0008270">
    <property type="term" value="F:zinc ion binding"/>
    <property type="evidence" value="ECO:0007669"/>
    <property type="project" value="InterPro"/>
</dbReference>
<dbReference type="Proteomes" id="UP000218767">
    <property type="component" value="Unassembled WGS sequence"/>
</dbReference>
<dbReference type="InterPro" id="IPR021190">
    <property type="entry name" value="Pept_M10A"/>
</dbReference>
<proteinExistence type="predicted"/>
<dbReference type="GO" id="GO:0004222">
    <property type="term" value="F:metalloendopeptidase activity"/>
    <property type="evidence" value="ECO:0007669"/>
    <property type="project" value="InterPro"/>
</dbReference>
<gene>
    <name evidence="8" type="ORF">COB20_04485</name>
</gene>
<dbReference type="PANTHER" id="PTHR10201">
    <property type="entry name" value="MATRIX METALLOPROTEINASE"/>
    <property type="match status" value="1"/>
</dbReference>
<reference evidence="9" key="1">
    <citation type="submission" date="2017-08" db="EMBL/GenBank/DDBJ databases">
        <title>A dynamic microbial community with high functional redundancy inhabits the cold, oxic subseafloor aquifer.</title>
        <authorList>
            <person name="Tully B.J."/>
            <person name="Wheat C.G."/>
            <person name="Glazer B.T."/>
            <person name="Huber J.A."/>
        </authorList>
    </citation>
    <scope>NUCLEOTIDE SEQUENCE [LARGE SCALE GENOMIC DNA]</scope>
</reference>
<dbReference type="SUPFAM" id="SSF55486">
    <property type="entry name" value="Metalloproteases ('zincins'), catalytic domain"/>
    <property type="match status" value="1"/>
</dbReference>
<dbReference type="InterPro" id="IPR001818">
    <property type="entry name" value="Pept_M10_metallopeptidase"/>
</dbReference>
<feature type="domain" description="Peptidase metallopeptidase" evidence="7">
    <location>
        <begin position="23"/>
        <end position="204"/>
    </location>
</feature>
<evidence type="ECO:0000313" key="9">
    <source>
        <dbReference type="Proteomes" id="UP000218767"/>
    </source>
</evidence>